<name>A0A2X2EDP1_PSELU</name>
<dbReference type="Proteomes" id="UP000250443">
    <property type="component" value="Unassembled WGS sequence"/>
</dbReference>
<organism evidence="2 3">
    <name type="scientific">Pseudomonas luteola</name>
    <dbReference type="NCBI Taxonomy" id="47886"/>
    <lineage>
        <taxon>Bacteria</taxon>
        <taxon>Pseudomonadati</taxon>
        <taxon>Pseudomonadota</taxon>
        <taxon>Gammaproteobacteria</taxon>
        <taxon>Pseudomonadales</taxon>
        <taxon>Pseudomonadaceae</taxon>
        <taxon>Pseudomonas</taxon>
    </lineage>
</organism>
<protein>
    <submittedName>
        <fullName evidence="2">Uncharacterized protein</fullName>
    </submittedName>
</protein>
<dbReference type="EMBL" id="UAUF01000011">
    <property type="protein sequence ID" value="SPZ06319.1"/>
    <property type="molecule type" value="Genomic_DNA"/>
</dbReference>
<dbReference type="AlphaFoldDB" id="A0A2X2EDP1"/>
<gene>
    <name evidence="2" type="ORF">NCTC11842_02211</name>
</gene>
<evidence type="ECO:0000313" key="3">
    <source>
        <dbReference type="Proteomes" id="UP000250443"/>
    </source>
</evidence>
<accession>A0A2X2EDP1</accession>
<feature type="region of interest" description="Disordered" evidence="1">
    <location>
        <begin position="1"/>
        <end position="21"/>
    </location>
</feature>
<reference evidence="2 3" key="1">
    <citation type="submission" date="2018-06" db="EMBL/GenBank/DDBJ databases">
        <authorList>
            <consortium name="Pathogen Informatics"/>
            <person name="Doyle S."/>
        </authorList>
    </citation>
    <scope>NUCLEOTIDE SEQUENCE [LARGE SCALE GENOMIC DNA]</scope>
    <source>
        <strain evidence="2 3">NCTC11842</strain>
    </source>
</reference>
<evidence type="ECO:0000256" key="1">
    <source>
        <dbReference type="SAM" id="MobiDB-lite"/>
    </source>
</evidence>
<sequence>MAHRPEVPQPDPIVSDNPAKMPSCIEFEPRDLDGWLTSEPNCCQLNANPHTADFN</sequence>
<proteinExistence type="predicted"/>
<evidence type="ECO:0000313" key="2">
    <source>
        <dbReference type="EMBL" id="SPZ06319.1"/>
    </source>
</evidence>